<dbReference type="RefSeq" id="WP_095252414.1">
    <property type="nucleotide sequence ID" value="NZ_CP061870.1"/>
</dbReference>
<keyword evidence="1" id="KW-1133">Transmembrane helix</keyword>
<evidence type="ECO:0000313" key="2">
    <source>
        <dbReference type="EMBL" id="WHM22194.1"/>
    </source>
</evidence>
<proteinExistence type="predicted"/>
<feature type="transmembrane region" description="Helical" evidence="1">
    <location>
        <begin position="209"/>
        <end position="231"/>
    </location>
</feature>
<evidence type="ECO:0000313" key="3">
    <source>
        <dbReference type="Proteomes" id="UP001229422"/>
    </source>
</evidence>
<feature type="transmembrane region" description="Helical" evidence="1">
    <location>
        <begin position="168"/>
        <end position="186"/>
    </location>
</feature>
<feature type="transmembrane region" description="Helical" evidence="1">
    <location>
        <begin position="61"/>
        <end position="84"/>
    </location>
</feature>
<dbReference type="AlphaFoldDB" id="A0AAQ3ESU8"/>
<keyword evidence="1" id="KW-0472">Membrane</keyword>
<accession>A0AAQ3ESU8</accession>
<protein>
    <submittedName>
        <fullName evidence="2">Uncharacterized protein</fullName>
    </submittedName>
</protein>
<gene>
    <name evidence="2" type="ORF">QL281_03580</name>
</gene>
<organism evidence="2 3">
    <name type="scientific">Bacillus subtilis</name>
    <dbReference type="NCBI Taxonomy" id="1423"/>
    <lineage>
        <taxon>Bacteria</taxon>
        <taxon>Bacillati</taxon>
        <taxon>Bacillota</taxon>
        <taxon>Bacilli</taxon>
        <taxon>Bacillales</taxon>
        <taxon>Bacillaceae</taxon>
        <taxon>Bacillus</taxon>
    </lineage>
</organism>
<keyword evidence="1" id="KW-0812">Transmembrane</keyword>
<feature type="transmembrane region" description="Helical" evidence="1">
    <location>
        <begin position="6"/>
        <end position="24"/>
    </location>
</feature>
<reference evidence="2" key="1">
    <citation type="submission" date="2023-05" db="EMBL/GenBank/DDBJ databases">
        <title>Complete genome sequence of Bacillus subtilis SRCM117797 isolated from Soybean paste.</title>
        <authorList>
            <person name="Abraha H.B."/>
            <person name="Kim K.-P."/>
            <person name="Ryu M.-S."/>
            <person name="Jeong D.-Y."/>
        </authorList>
    </citation>
    <scope>NUCLEOTIDE SEQUENCE</scope>
    <source>
        <strain evidence="2">SRCM117797</strain>
    </source>
</reference>
<evidence type="ECO:0000256" key="1">
    <source>
        <dbReference type="SAM" id="Phobius"/>
    </source>
</evidence>
<sequence>MNILKQLVFYLWVVIKAIFKFLFVPYRNLSLRYAQYLLWEFSIGIILAIIFSQYRESILQYTMFIFVHLFFFSALYWWLTFMYFRRNKKGSKLERDIKYEGFLHEYSDINEVIEAVHNLKIKIIDWARNDQNNENDENVKIDEKKVLKKVKLLRIYYKSSSAKKVLEYLTNTSIGIILGLISGLILKPEVMDFIKNIFKDSFNHISDSIINYVNGGTLLITGLMIVSKILVQNHRVTRMYQLYDEVLDSVVEDLEEELKTEDNLGA</sequence>
<name>A0AAQ3ESU8_BACIU</name>
<dbReference type="Proteomes" id="UP001229422">
    <property type="component" value="Chromosome"/>
</dbReference>
<dbReference type="EMBL" id="CP125292">
    <property type="protein sequence ID" value="WHM22194.1"/>
    <property type="molecule type" value="Genomic_DNA"/>
</dbReference>